<dbReference type="Pfam" id="PF00128">
    <property type="entry name" value="Alpha-amylase"/>
    <property type="match status" value="1"/>
</dbReference>
<dbReference type="PANTHER" id="PTHR10357">
    <property type="entry name" value="ALPHA-AMYLASE FAMILY MEMBER"/>
    <property type="match status" value="1"/>
</dbReference>
<dbReference type="GO" id="GO:0009313">
    <property type="term" value="P:oligosaccharide catabolic process"/>
    <property type="evidence" value="ECO:0007669"/>
    <property type="project" value="TreeGrafter"/>
</dbReference>
<feature type="non-terminal residue" evidence="2">
    <location>
        <position position="106"/>
    </location>
</feature>
<dbReference type="PANTHER" id="PTHR10357:SF179">
    <property type="entry name" value="NEUTRAL AND BASIC AMINO ACID TRANSPORT PROTEIN RBAT"/>
    <property type="match status" value="1"/>
</dbReference>
<name>A0A3A5L5W5_9GAMM</name>
<dbReference type="EMBL" id="QZWB01000069">
    <property type="protein sequence ID" value="RJT42116.1"/>
    <property type="molecule type" value="Genomic_DNA"/>
</dbReference>
<feature type="domain" description="Glycosyl hydrolase family 13 catalytic" evidence="1">
    <location>
        <begin position="20"/>
        <end position="106"/>
    </location>
</feature>
<sequence>MTDPIESTELSWWQDAVFFQIYPRSFADANGDGIGDLDGIRDKLGYLELLGIDAIWIGPITRSPMADHGYDVSDPRDIDPMFGSLEIFDALLDEAHARDIKVTMDL</sequence>
<dbReference type="InterPro" id="IPR006047">
    <property type="entry name" value="GH13_cat_dom"/>
</dbReference>
<proteinExistence type="predicted"/>
<evidence type="ECO:0000313" key="3">
    <source>
        <dbReference type="Proteomes" id="UP000270757"/>
    </source>
</evidence>
<evidence type="ECO:0000313" key="2">
    <source>
        <dbReference type="EMBL" id="RJT42116.1"/>
    </source>
</evidence>
<evidence type="ECO:0000259" key="1">
    <source>
        <dbReference type="Pfam" id="PF00128"/>
    </source>
</evidence>
<dbReference type="GO" id="GO:0004556">
    <property type="term" value="F:alpha-amylase activity"/>
    <property type="evidence" value="ECO:0007669"/>
    <property type="project" value="TreeGrafter"/>
</dbReference>
<organism evidence="2 3">
    <name type="scientific">Legionella taurinensis</name>
    <dbReference type="NCBI Taxonomy" id="70611"/>
    <lineage>
        <taxon>Bacteria</taxon>
        <taxon>Pseudomonadati</taxon>
        <taxon>Pseudomonadota</taxon>
        <taxon>Gammaproteobacteria</taxon>
        <taxon>Legionellales</taxon>
        <taxon>Legionellaceae</taxon>
        <taxon>Legionella</taxon>
    </lineage>
</organism>
<protein>
    <submittedName>
        <fullName evidence="2">Alpha-amylase</fullName>
    </submittedName>
</protein>
<gene>
    <name evidence="2" type="ORF">D6J04_14865</name>
</gene>
<comment type="caution">
    <text evidence="2">The sequence shown here is derived from an EMBL/GenBank/DDBJ whole genome shotgun (WGS) entry which is preliminary data.</text>
</comment>
<dbReference type="InterPro" id="IPR017853">
    <property type="entry name" value="GH"/>
</dbReference>
<dbReference type="Gene3D" id="3.20.20.80">
    <property type="entry name" value="Glycosidases"/>
    <property type="match status" value="1"/>
</dbReference>
<accession>A0A3A5L5W5</accession>
<dbReference type="SUPFAM" id="SSF51445">
    <property type="entry name" value="(Trans)glycosidases"/>
    <property type="match status" value="1"/>
</dbReference>
<dbReference type="Proteomes" id="UP000270757">
    <property type="component" value="Unassembled WGS sequence"/>
</dbReference>
<dbReference type="AlphaFoldDB" id="A0A3A5L5W5"/>
<reference evidence="2 3" key="1">
    <citation type="submission" date="2018-09" db="EMBL/GenBank/DDBJ databases">
        <title>Draft genome sequences of Legionella taurinensis isolated from water samples.</title>
        <authorList>
            <person name="Chakeri A."/>
            <person name="Allerberger F."/>
            <person name="Kundi M."/>
            <person name="Ruppitsch W."/>
            <person name="Schmid D."/>
        </authorList>
    </citation>
    <scope>NUCLEOTIDE SEQUENCE [LARGE SCALE GENOMIC DNA]</scope>
    <source>
        <strain evidence="2 3">4570-18-6</strain>
    </source>
</reference>